<dbReference type="AlphaFoldDB" id="A0A0G0LJU0"/>
<dbReference type="Proteomes" id="UP000033934">
    <property type="component" value="Unassembled WGS sequence"/>
</dbReference>
<evidence type="ECO:0000313" key="3">
    <source>
        <dbReference type="Proteomes" id="UP000033934"/>
    </source>
</evidence>
<feature type="non-terminal residue" evidence="2">
    <location>
        <position position="1"/>
    </location>
</feature>
<evidence type="ECO:0000313" key="2">
    <source>
        <dbReference type="EMBL" id="KKQ88215.1"/>
    </source>
</evidence>
<organism evidence="2 3">
    <name type="scientific">Berkelbacteria bacterium GW2011_GWA2_38_9</name>
    <dbReference type="NCBI Taxonomy" id="1618334"/>
    <lineage>
        <taxon>Bacteria</taxon>
        <taxon>Candidatus Berkelbacteria</taxon>
    </lineage>
</organism>
<sequence>TVICGLAAGLVSFYQQQKTSQTVSVDIISTIVPTEQEKTVGITVEIDSLQYNQTLAAVLNNKKSSTSWEADLNSAILHAQTQIKNQKKAGLIPAELVSTAQKNADSLNAKHYNNTISSKISLLSFSSLSSPSSPNSPYYPYLITLLGLLVGYCLGLVLTRKQI</sequence>
<reference evidence="2 3" key="1">
    <citation type="journal article" date="2015" name="Nature">
        <title>rRNA introns, odd ribosomes, and small enigmatic genomes across a large radiation of phyla.</title>
        <authorList>
            <person name="Brown C.T."/>
            <person name="Hug L.A."/>
            <person name="Thomas B.C."/>
            <person name="Sharon I."/>
            <person name="Castelle C.J."/>
            <person name="Singh A."/>
            <person name="Wilkins M.J."/>
            <person name="Williams K.H."/>
            <person name="Banfield J.F."/>
        </authorList>
    </citation>
    <scope>NUCLEOTIDE SEQUENCE [LARGE SCALE GENOMIC DNA]</scope>
</reference>
<keyword evidence="1" id="KW-0472">Membrane</keyword>
<keyword evidence="1" id="KW-1133">Transmembrane helix</keyword>
<protein>
    <submittedName>
        <fullName evidence="2">Uncharacterized protein</fullName>
    </submittedName>
</protein>
<feature type="transmembrane region" description="Helical" evidence="1">
    <location>
        <begin position="138"/>
        <end position="158"/>
    </location>
</feature>
<accession>A0A0G0LJU0</accession>
<gene>
    <name evidence="2" type="ORF">UT11_C0038G0007</name>
</gene>
<dbReference type="PATRIC" id="fig|1618334.3.peg.570"/>
<keyword evidence="1" id="KW-0812">Transmembrane</keyword>
<evidence type="ECO:0000256" key="1">
    <source>
        <dbReference type="SAM" id="Phobius"/>
    </source>
</evidence>
<comment type="caution">
    <text evidence="2">The sequence shown here is derived from an EMBL/GenBank/DDBJ whole genome shotgun (WGS) entry which is preliminary data.</text>
</comment>
<dbReference type="EMBL" id="LBVO01000038">
    <property type="protein sequence ID" value="KKQ88215.1"/>
    <property type="molecule type" value="Genomic_DNA"/>
</dbReference>
<proteinExistence type="predicted"/>
<name>A0A0G0LJU0_9BACT</name>